<keyword evidence="5" id="KW-1185">Reference proteome</keyword>
<evidence type="ECO:0008006" key="6">
    <source>
        <dbReference type="Google" id="ProtNLM"/>
    </source>
</evidence>
<evidence type="ECO:0000259" key="3">
    <source>
        <dbReference type="Pfam" id="PF06863"/>
    </source>
</evidence>
<gene>
    <name evidence="4" type="ORF">AB870_16140</name>
</gene>
<dbReference type="OrthoDB" id="272779at2"/>
<dbReference type="InterPro" id="IPR037050">
    <property type="entry name" value="DUF1254_sf"/>
</dbReference>
<dbReference type="EMBL" id="CP011807">
    <property type="protein sequence ID" value="AKM31326.1"/>
    <property type="molecule type" value="Genomic_DNA"/>
</dbReference>
<dbReference type="InterPro" id="IPR010679">
    <property type="entry name" value="DUF1254"/>
</dbReference>
<organism evidence="4 5">
    <name type="scientific">Pandoraea faecigallinarum</name>
    <dbReference type="NCBI Taxonomy" id="656179"/>
    <lineage>
        <taxon>Bacteria</taxon>
        <taxon>Pseudomonadati</taxon>
        <taxon>Pseudomonadota</taxon>
        <taxon>Betaproteobacteria</taxon>
        <taxon>Burkholderiales</taxon>
        <taxon>Burkholderiaceae</taxon>
        <taxon>Pandoraea</taxon>
    </lineage>
</organism>
<dbReference type="Gene3D" id="2.60.120.600">
    <property type="entry name" value="Domain of unknown function DUF1214, C-terminal domain"/>
    <property type="match status" value="1"/>
</dbReference>
<dbReference type="Proteomes" id="UP000035651">
    <property type="component" value="Chromosome"/>
</dbReference>
<dbReference type="Pfam" id="PF06863">
    <property type="entry name" value="DUF1254"/>
    <property type="match status" value="1"/>
</dbReference>
<evidence type="ECO:0000313" key="4">
    <source>
        <dbReference type="EMBL" id="AKM31326.1"/>
    </source>
</evidence>
<keyword evidence="1" id="KW-0732">Signal</keyword>
<feature type="domain" description="DUF1254" evidence="3">
    <location>
        <begin position="75"/>
        <end position="198"/>
    </location>
</feature>
<dbReference type="SUPFAM" id="SSF160935">
    <property type="entry name" value="VPA0735-like"/>
    <property type="match status" value="1"/>
</dbReference>
<dbReference type="AlphaFoldDB" id="A0A0H3WXS3"/>
<dbReference type="PATRIC" id="fig|656179.3.peg.3441"/>
<sequence length="453" mass="49946">MKVRHAVLAFAICVGTVPHAAAQSPTTTAAQSSRAAPASTTLTDEQISQAYIYLLGRLLIARQEQLDFRNGFHWNELVHRAPGAVDWPNPNLDVAYSEAWIAVDDSHCAVISVPKIEGRYFTVQLLDGWGETLANINERLYPGRSSGDFAFCHFDADVRLPDGTRRIDIPVKQARMLTRVALGNDWEGAIALQHRFALSSTGTVRTPDVPRTLMFDETVFPGVEAFDSANSALDSETDRNPGFREIQALARRVAGAAQMPAERARIDRVIRSRAFKELVSAGDIIGHGSLRNGWARPSVVGEYSTDYLTRTLVNRGGIWANIKPEVLYYRSSKDANGNELNGDNVYTLTFPKGALPSRFATYFWSVIAVDSARFRVLPNEQKKYLLNEAAGLTYGADGSLTLYFAAEKPADAPAANWLPTPRGAKYRLTFRYYGPVDGVANGTYYPPPLVKVK</sequence>
<protein>
    <recommendedName>
        <fullName evidence="6">DUF1254 domain-containing protein</fullName>
    </recommendedName>
</protein>
<accession>A0A0H3WXS3</accession>
<dbReference type="Gene3D" id="2.60.40.1610">
    <property type="entry name" value="Domain of unknown function DUF1254"/>
    <property type="match status" value="1"/>
</dbReference>
<feature type="domain" description="DUF1214" evidence="2">
    <location>
        <begin position="326"/>
        <end position="435"/>
    </location>
</feature>
<proteinExistence type="predicted"/>
<feature type="chain" id="PRO_5005203411" description="DUF1254 domain-containing protein" evidence="1">
    <location>
        <begin position="21"/>
        <end position="453"/>
    </location>
</feature>
<feature type="signal peptide" evidence="1">
    <location>
        <begin position="1"/>
        <end position="20"/>
    </location>
</feature>
<dbReference type="KEGG" id="pfg:AB870_16140"/>
<reference evidence="4" key="1">
    <citation type="submission" date="2016-06" db="EMBL/GenBank/DDBJ databases">
        <title>Complete Genome Sequence of Pandoraea faecigallinarum DSM-23572.</title>
        <authorList>
            <person name="Yong D."/>
            <person name="Ee R."/>
            <person name="Lim Y.-L."/>
            <person name="Yin W.-F."/>
            <person name="Chan K.-G."/>
        </authorList>
    </citation>
    <scope>NUCLEOTIDE SEQUENCE</scope>
    <source>
        <strain evidence="4">DSM 23572</strain>
    </source>
</reference>
<dbReference type="Pfam" id="PF06742">
    <property type="entry name" value="DUF1214"/>
    <property type="match status" value="1"/>
</dbReference>
<dbReference type="STRING" id="656179.AB870_16140"/>
<evidence type="ECO:0000256" key="1">
    <source>
        <dbReference type="SAM" id="SignalP"/>
    </source>
</evidence>
<evidence type="ECO:0000259" key="2">
    <source>
        <dbReference type="Pfam" id="PF06742"/>
    </source>
</evidence>
<evidence type="ECO:0000313" key="5">
    <source>
        <dbReference type="Proteomes" id="UP000035651"/>
    </source>
</evidence>
<dbReference type="PANTHER" id="PTHR36509:SF2">
    <property type="entry name" value="BLL3101 PROTEIN"/>
    <property type="match status" value="1"/>
</dbReference>
<dbReference type="InterPro" id="IPR037049">
    <property type="entry name" value="DUF1214_C_sf"/>
</dbReference>
<dbReference type="InterPro" id="IPR010621">
    <property type="entry name" value="DUF1214"/>
</dbReference>
<dbReference type="PANTHER" id="PTHR36509">
    <property type="entry name" value="BLL3101 PROTEIN"/>
    <property type="match status" value="1"/>
</dbReference>
<name>A0A0H3WXS3_9BURK</name>